<dbReference type="InterPro" id="IPR036061">
    <property type="entry name" value="CheW-like_dom_sf"/>
</dbReference>
<feature type="domain" description="Histidine kinase" evidence="14">
    <location>
        <begin position="481"/>
        <end position="694"/>
    </location>
</feature>
<comment type="function">
    <text evidence="10">Involved in the transmission of sensory signals from the chemoreceptors to the flagellar motors. CheA is autophosphorylated; it can transfer its phosphate group to either CheB or CheY.</text>
</comment>
<evidence type="ECO:0000256" key="11">
    <source>
        <dbReference type="PROSITE-ProRule" id="PRU00110"/>
    </source>
</evidence>
<evidence type="ECO:0000256" key="2">
    <source>
        <dbReference type="ARBA" id="ARBA00012438"/>
    </source>
</evidence>
<name>A0AAN0RI80_9RHOB</name>
<dbReference type="PRINTS" id="PR00344">
    <property type="entry name" value="BCTRLSENSOR"/>
</dbReference>
<dbReference type="PROSITE" id="PS50851">
    <property type="entry name" value="CHEW"/>
    <property type="match status" value="1"/>
</dbReference>
<evidence type="ECO:0000256" key="3">
    <source>
        <dbReference type="ARBA" id="ARBA00021495"/>
    </source>
</evidence>
<keyword evidence="5 12" id="KW-0597">Phosphoprotein</keyword>
<feature type="modified residue" description="Phosphohistidine" evidence="11">
    <location>
        <position position="249"/>
    </location>
</feature>
<dbReference type="CDD" id="cd16916">
    <property type="entry name" value="HATPase_CheA-like"/>
    <property type="match status" value="1"/>
</dbReference>
<dbReference type="InterPro" id="IPR008207">
    <property type="entry name" value="Sig_transdc_His_kin_Hpt_dom"/>
</dbReference>
<dbReference type="Pfam" id="PF02518">
    <property type="entry name" value="HATPase_c"/>
    <property type="match status" value="1"/>
</dbReference>
<evidence type="ECO:0000256" key="12">
    <source>
        <dbReference type="PROSITE-ProRule" id="PRU00169"/>
    </source>
</evidence>
<evidence type="ECO:0000256" key="6">
    <source>
        <dbReference type="ARBA" id="ARBA00022679"/>
    </source>
</evidence>
<evidence type="ECO:0000256" key="8">
    <source>
        <dbReference type="ARBA" id="ARBA00022777"/>
    </source>
</evidence>
<evidence type="ECO:0000256" key="4">
    <source>
        <dbReference type="ARBA" id="ARBA00022500"/>
    </source>
</evidence>
<dbReference type="InterPro" id="IPR036890">
    <property type="entry name" value="HATPase_C_sf"/>
</dbReference>
<dbReference type="InterPro" id="IPR036641">
    <property type="entry name" value="HPT_dom_sf"/>
</dbReference>
<keyword evidence="19" id="KW-1185">Reference proteome</keyword>
<dbReference type="FunFam" id="3.30.565.10:FF:000016">
    <property type="entry name" value="Chemotaxis protein CheA, putative"/>
    <property type="match status" value="1"/>
</dbReference>
<evidence type="ECO:0000256" key="1">
    <source>
        <dbReference type="ARBA" id="ARBA00000085"/>
    </source>
</evidence>
<dbReference type="EC" id="2.7.13.3" evidence="2"/>
<dbReference type="SMART" id="SM00260">
    <property type="entry name" value="CheW"/>
    <property type="match status" value="1"/>
</dbReference>
<dbReference type="Pfam" id="PF01584">
    <property type="entry name" value="CheW"/>
    <property type="match status" value="1"/>
</dbReference>
<keyword evidence="9" id="KW-0902">Two-component regulatory system</keyword>
<gene>
    <name evidence="18" type="primary">cheA</name>
    <name evidence="18" type="ORF">RCA23_c11580</name>
</gene>
<evidence type="ECO:0000259" key="14">
    <source>
        <dbReference type="PROSITE" id="PS50109"/>
    </source>
</evidence>
<sequence length="986" mass="110473">MLLNGEHSLQSWPMDSISESVSLLEGDEYLAVSILSRANQIQNNLANLETADPENGDLFDDAYVSSHYIAGFGKIIKSEKIHHLGSLAELIADLARQFHSYSDHSMIYLTGLIVEKLIEVCEDLVSGNSLETDISDVVGECAIYLKSAIELVERQKREKRENRAALVSQIALETPSDIAPTNLSDDIFVEIDTEEVPEKIIIDPERIGLISDFCEEVWDSLQKSENLLIELENNPTSKDLINELFRAVHTIKGGSRLLEIKKIEKLSHELETVLDEVRSNRKTLDANMIDVALDCVKRIHNITEEVASREPINTKVNDLILKLRGNVASSISIKKSTNTDISKNINETSTNQEKQNLSDGDSSKSARVLRDDSIKVSAEKLDSVLNASSEVYITRIRLENDKNNLSDAINFMDKTIEALKKDFDNWLIKNVDFGLIEKNFNKDSQIYDEELLENFKNKNHTESVFARQSDLVVGIEKLSIQNRNIQKNVEDLEVLSSRLQSGAMNFRMVPISTLFNRFPAQVRDIARQIGKRVDLKISGNETELDKILINQLSDPLLHLIRNSIDHGIEEPQKRIEMNKEEVGKINLRAYYMGSNAVIEIEDDGKGIDSNVILKKALDKGLISESQKASLSEKEILDLIFEPGFSSAEFVTELSGRGVGMDVVKTSISRMQGSIKLQSTVNSGTLVTLRLPLTLAVVGIILVSENGYEFAFPILNVDEIIRINLTKDVARVNETLVYNFRSELVAVNYLSDFLGYPKRIDENGENFLLILNDGENKIGVIVDSVLGQQNVLLKQLGSLIETAPFVIGCTILSNSKLVLILNVIELTQRNVRSDALAVYEKIESGDKVRSQRNQNTVMIVDDSRLQRSRLCSFLENAGYKIIQASDGYEALKLSEKEIISAFCIDIEMPLMDGYQLIKRLKLQPKYQDVPIFVISGLNVTKDNLLSMISNEEIQNFFAKPVDLNSLLVDLDQQCLTDQVTVSLGITS</sequence>
<dbReference type="PROSITE" id="PS50894">
    <property type="entry name" value="HPT"/>
    <property type="match status" value="1"/>
</dbReference>
<dbReference type="GO" id="GO:0000155">
    <property type="term" value="F:phosphorelay sensor kinase activity"/>
    <property type="evidence" value="ECO:0007669"/>
    <property type="project" value="InterPro"/>
</dbReference>
<dbReference type="InterPro" id="IPR004358">
    <property type="entry name" value="Sig_transdc_His_kin-like_C"/>
</dbReference>
<feature type="domain" description="CheW-like" evidence="16">
    <location>
        <begin position="696"/>
        <end position="831"/>
    </location>
</feature>
<evidence type="ECO:0000256" key="5">
    <source>
        <dbReference type="ARBA" id="ARBA00022553"/>
    </source>
</evidence>
<dbReference type="SUPFAM" id="SSF50341">
    <property type="entry name" value="CheW-like"/>
    <property type="match status" value="1"/>
</dbReference>
<dbReference type="PROSITE" id="PS50110">
    <property type="entry name" value="RESPONSE_REGULATORY"/>
    <property type="match status" value="1"/>
</dbReference>
<dbReference type="SMART" id="SM01231">
    <property type="entry name" value="H-kinase_dim"/>
    <property type="match status" value="1"/>
</dbReference>
<feature type="modified residue" description="4-aspartylphosphate" evidence="12">
    <location>
        <position position="904"/>
    </location>
</feature>
<organism evidence="18 19">
    <name type="scientific">Planktomarina temperata RCA23</name>
    <dbReference type="NCBI Taxonomy" id="666509"/>
    <lineage>
        <taxon>Bacteria</taxon>
        <taxon>Pseudomonadati</taxon>
        <taxon>Pseudomonadota</taxon>
        <taxon>Alphaproteobacteria</taxon>
        <taxon>Rhodobacterales</taxon>
        <taxon>Paracoccaceae</taxon>
        <taxon>Planktomarina</taxon>
    </lineage>
</organism>
<dbReference type="InterPro" id="IPR011006">
    <property type="entry name" value="CheY-like_superfamily"/>
</dbReference>
<feature type="domain" description="HPt" evidence="17">
    <location>
        <begin position="202"/>
        <end position="306"/>
    </location>
</feature>
<evidence type="ECO:0000256" key="10">
    <source>
        <dbReference type="ARBA" id="ARBA00035100"/>
    </source>
</evidence>
<protein>
    <recommendedName>
        <fullName evidence="3">Chemotaxis protein CheA</fullName>
        <ecNumber evidence="2">2.7.13.3</ecNumber>
    </recommendedName>
</protein>
<accession>A0AAN0RI80</accession>
<evidence type="ECO:0000256" key="7">
    <source>
        <dbReference type="ARBA" id="ARBA00022741"/>
    </source>
</evidence>
<dbReference type="InterPro" id="IPR001789">
    <property type="entry name" value="Sig_transdc_resp-reg_receiver"/>
</dbReference>
<reference evidence="18 19" key="1">
    <citation type="journal article" date="2014" name="ISME J.">
        <title>Adaptation of an abundant Roseobacter RCA organism to pelagic systems revealed by genomic and transcriptomic analyses.</title>
        <authorList>
            <person name="Voget S."/>
            <person name="Wemheuer B."/>
            <person name="Brinkhoff T."/>
            <person name="Vollmers J."/>
            <person name="Dietrich S."/>
            <person name="Giebel H.A."/>
            <person name="Beardsley C."/>
            <person name="Sardemann C."/>
            <person name="Bakenhus I."/>
            <person name="Billerbeck S."/>
            <person name="Daniel R."/>
            <person name="Simon M."/>
        </authorList>
    </citation>
    <scope>NUCLEOTIDE SEQUENCE [LARGE SCALE GENOMIC DNA]</scope>
    <source>
        <strain evidence="18 19">RCA23</strain>
    </source>
</reference>
<dbReference type="SMART" id="SM00448">
    <property type="entry name" value="REC"/>
    <property type="match status" value="1"/>
</dbReference>
<evidence type="ECO:0000259" key="15">
    <source>
        <dbReference type="PROSITE" id="PS50110"/>
    </source>
</evidence>
<dbReference type="PROSITE" id="PS50109">
    <property type="entry name" value="HIS_KIN"/>
    <property type="match status" value="1"/>
</dbReference>
<dbReference type="InterPro" id="IPR004105">
    <property type="entry name" value="CheA-like_dim"/>
</dbReference>
<proteinExistence type="predicted"/>
<dbReference type="InterPro" id="IPR003594">
    <property type="entry name" value="HATPase_dom"/>
</dbReference>
<dbReference type="SMART" id="SM00073">
    <property type="entry name" value="HPT"/>
    <property type="match status" value="1"/>
</dbReference>
<dbReference type="InterPro" id="IPR051315">
    <property type="entry name" value="Bact_Chemotaxis_CheA"/>
</dbReference>
<dbReference type="Gene3D" id="3.30.565.10">
    <property type="entry name" value="Histidine kinase-like ATPase, C-terminal domain"/>
    <property type="match status" value="1"/>
</dbReference>
<keyword evidence="4" id="KW-0145">Chemotaxis</keyword>
<feature type="domain" description="Response regulatory" evidence="15">
    <location>
        <begin position="855"/>
        <end position="973"/>
    </location>
</feature>
<dbReference type="CDD" id="cd00088">
    <property type="entry name" value="HPT"/>
    <property type="match status" value="1"/>
</dbReference>
<dbReference type="InterPro" id="IPR002545">
    <property type="entry name" value="CheW-lke_dom"/>
</dbReference>
<evidence type="ECO:0000259" key="16">
    <source>
        <dbReference type="PROSITE" id="PS50851"/>
    </source>
</evidence>
<dbReference type="AlphaFoldDB" id="A0AAN0RI80"/>
<dbReference type="Gene3D" id="2.30.30.40">
    <property type="entry name" value="SH3 Domains"/>
    <property type="match status" value="1"/>
</dbReference>
<dbReference type="Pfam" id="PF01627">
    <property type="entry name" value="Hpt"/>
    <property type="match status" value="1"/>
</dbReference>
<dbReference type="SUPFAM" id="SSF47226">
    <property type="entry name" value="Histidine-containing phosphotransfer domain, HPT domain"/>
    <property type="match status" value="1"/>
</dbReference>
<evidence type="ECO:0000259" key="17">
    <source>
        <dbReference type="PROSITE" id="PS50894"/>
    </source>
</evidence>
<dbReference type="SUPFAM" id="SSF52172">
    <property type="entry name" value="CheY-like"/>
    <property type="match status" value="1"/>
</dbReference>
<dbReference type="GO" id="GO:0006935">
    <property type="term" value="P:chemotaxis"/>
    <property type="evidence" value="ECO:0007669"/>
    <property type="project" value="UniProtKB-KW"/>
</dbReference>
<dbReference type="Proteomes" id="UP000028680">
    <property type="component" value="Chromosome"/>
</dbReference>
<dbReference type="InterPro" id="IPR005467">
    <property type="entry name" value="His_kinase_dom"/>
</dbReference>
<dbReference type="SMART" id="SM00387">
    <property type="entry name" value="HATPase_c"/>
    <property type="match status" value="1"/>
</dbReference>
<dbReference type="PANTHER" id="PTHR43395:SF10">
    <property type="entry name" value="CHEMOTAXIS PROTEIN CHEA"/>
    <property type="match status" value="1"/>
</dbReference>
<keyword evidence="8 18" id="KW-0418">Kinase</keyword>
<dbReference type="KEGG" id="ptp:RCA23_c11580"/>
<dbReference type="Gene3D" id="1.20.120.160">
    <property type="entry name" value="HPT domain"/>
    <property type="match status" value="1"/>
</dbReference>
<evidence type="ECO:0000256" key="9">
    <source>
        <dbReference type="ARBA" id="ARBA00023012"/>
    </source>
</evidence>
<feature type="region of interest" description="Disordered" evidence="13">
    <location>
        <begin position="344"/>
        <end position="364"/>
    </location>
</feature>
<dbReference type="PANTHER" id="PTHR43395">
    <property type="entry name" value="SENSOR HISTIDINE KINASE CHEA"/>
    <property type="match status" value="1"/>
</dbReference>
<evidence type="ECO:0000313" key="18">
    <source>
        <dbReference type="EMBL" id="AII86706.1"/>
    </source>
</evidence>
<keyword evidence="7" id="KW-0547">Nucleotide-binding</keyword>
<dbReference type="Pfam" id="PF00072">
    <property type="entry name" value="Response_reg"/>
    <property type="match status" value="1"/>
</dbReference>
<feature type="compositionally biased region" description="Polar residues" evidence="13">
    <location>
        <begin position="344"/>
        <end position="360"/>
    </location>
</feature>
<evidence type="ECO:0000313" key="19">
    <source>
        <dbReference type="Proteomes" id="UP000028680"/>
    </source>
</evidence>
<dbReference type="GO" id="GO:0005737">
    <property type="term" value="C:cytoplasm"/>
    <property type="evidence" value="ECO:0007669"/>
    <property type="project" value="InterPro"/>
</dbReference>
<dbReference type="SUPFAM" id="SSF55874">
    <property type="entry name" value="ATPase domain of HSP90 chaperone/DNA topoisomerase II/histidine kinase"/>
    <property type="match status" value="1"/>
</dbReference>
<evidence type="ECO:0000256" key="13">
    <source>
        <dbReference type="SAM" id="MobiDB-lite"/>
    </source>
</evidence>
<comment type="catalytic activity">
    <reaction evidence="1">
        <text>ATP + protein L-histidine = ADP + protein N-phospho-L-histidine.</text>
        <dbReference type="EC" id="2.7.13.3"/>
    </reaction>
</comment>
<dbReference type="Gene3D" id="3.40.50.2300">
    <property type="match status" value="1"/>
</dbReference>
<dbReference type="EMBL" id="CP003984">
    <property type="protein sequence ID" value="AII86706.1"/>
    <property type="molecule type" value="Genomic_DNA"/>
</dbReference>
<keyword evidence="6 18" id="KW-0808">Transferase</keyword>